<organism evidence="1 2">
    <name type="scientific">Porites lobata</name>
    <dbReference type="NCBI Taxonomy" id="104759"/>
    <lineage>
        <taxon>Eukaryota</taxon>
        <taxon>Metazoa</taxon>
        <taxon>Cnidaria</taxon>
        <taxon>Anthozoa</taxon>
        <taxon>Hexacorallia</taxon>
        <taxon>Scleractinia</taxon>
        <taxon>Fungiina</taxon>
        <taxon>Poritidae</taxon>
        <taxon>Porites</taxon>
    </lineage>
</organism>
<name>A0ABN8PT16_9CNID</name>
<protein>
    <submittedName>
        <fullName evidence="1">Uncharacterized protein</fullName>
    </submittedName>
</protein>
<dbReference type="EMBL" id="CALNXK010000085">
    <property type="protein sequence ID" value="CAH3148855.1"/>
    <property type="molecule type" value="Genomic_DNA"/>
</dbReference>
<evidence type="ECO:0000313" key="1">
    <source>
        <dbReference type="EMBL" id="CAH3148855.1"/>
    </source>
</evidence>
<gene>
    <name evidence="1" type="ORF">PLOB_00046835</name>
</gene>
<dbReference type="Proteomes" id="UP001159405">
    <property type="component" value="Unassembled WGS sequence"/>
</dbReference>
<keyword evidence="2" id="KW-1185">Reference proteome</keyword>
<sequence length="283" mass="31359">MQTYLDMGNNFINRVKTPTTNDQASNKSYVDQTATNTLNATALIHATKAELADYLKKDGTTPMTGNLDLNNNRIFHLPAPTGPKQPTPLAFTDFKYLHVAGTNKMLNNLNMDNKSINNLRPPTAPTDAATKKYVDDNTAAPDLSDYLEKDGTVAMTGDLNLNNHKIKNLGDPTEDNEAVTKDYVDKLIEMKDIFEFNHIDRSLSESDVGCLKDFYKHYHKKYWCFKRSYKRYKLLDETLTLTGGGLVVIGTITGGITPNPIILGVINGAGVIGITKKGLKCHK</sequence>
<reference evidence="1 2" key="1">
    <citation type="submission" date="2022-05" db="EMBL/GenBank/DDBJ databases">
        <authorList>
            <consortium name="Genoscope - CEA"/>
            <person name="William W."/>
        </authorList>
    </citation>
    <scope>NUCLEOTIDE SEQUENCE [LARGE SCALE GENOMIC DNA]</scope>
</reference>
<comment type="caution">
    <text evidence="1">The sequence shown here is derived from an EMBL/GenBank/DDBJ whole genome shotgun (WGS) entry which is preliminary data.</text>
</comment>
<evidence type="ECO:0000313" key="2">
    <source>
        <dbReference type="Proteomes" id="UP001159405"/>
    </source>
</evidence>
<proteinExistence type="predicted"/>
<accession>A0ABN8PT16</accession>